<gene>
    <name evidence="9" type="ORF">ABNO52_00680</name>
</gene>
<evidence type="ECO:0000256" key="3">
    <source>
        <dbReference type="ARBA" id="ARBA00022598"/>
    </source>
</evidence>
<keyword evidence="3 9" id="KW-0436">Ligase</keyword>
<accession>A0AAU7QQN8</accession>
<evidence type="ECO:0000256" key="4">
    <source>
        <dbReference type="ARBA" id="ARBA00022741"/>
    </source>
</evidence>
<dbReference type="EC" id="6.1.1.4" evidence="2"/>
<dbReference type="GO" id="GO:0006429">
    <property type="term" value="P:leucyl-tRNA aminoacylation"/>
    <property type="evidence" value="ECO:0007669"/>
    <property type="project" value="InterPro"/>
</dbReference>
<evidence type="ECO:0000313" key="9">
    <source>
        <dbReference type="EMBL" id="XBT18122.1"/>
    </source>
</evidence>
<dbReference type="Pfam" id="PF00133">
    <property type="entry name" value="tRNA-synt_1"/>
    <property type="match status" value="1"/>
</dbReference>
<organism evidence="9">
    <name type="scientific">Candidatus Shikimatogenerans sp. Tser</name>
    <dbReference type="NCBI Taxonomy" id="3158568"/>
    <lineage>
        <taxon>Bacteria</taxon>
        <taxon>Pseudomonadati</taxon>
        <taxon>Bacteroidota</taxon>
        <taxon>Flavobacteriia</taxon>
        <taxon>Flavobacteriales</taxon>
        <taxon>Candidatus Shikimatogenerans</taxon>
    </lineage>
</organism>
<dbReference type="SUPFAM" id="SSF52374">
    <property type="entry name" value="Nucleotidylyl transferase"/>
    <property type="match status" value="1"/>
</dbReference>
<dbReference type="EMBL" id="CP157893">
    <property type="protein sequence ID" value="XBT18122.1"/>
    <property type="molecule type" value="Genomic_DNA"/>
</dbReference>
<keyword evidence="5" id="KW-0067">ATP-binding</keyword>
<dbReference type="InterPro" id="IPR002302">
    <property type="entry name" value="Leu-tRNA-ligase"/>
</dbReference>
<dbReference type="PANTHER" id="PTHR43740:SF2">
    <property type="entry name" value="LEUCINE--TRNA LIGASE, MITOCHONDRIAL"/>
    <property type="match status" value="1"/>
</dbReference>
<reference evidence="9" key="1">
    <citation type="submission" date="2024-06" db="EMBL/GenBank/DDBJ databases">
        <title>Diversity, functionality, and evolutionary history of bacterial symbionts in false click beetles (Coleoptera, Throscidae).</title>
        <authorList>
            <person name="Wierz J.C."/>
            <person name="Malm H."/>
            <person name="Kaltenpoth M."/>
            <person name="Engl T."/>
        </authorList>
    </citation>
    <scope>NUCLEOTIDE SEQUENCE</scope>
    <source>
        <strain evidence="9">Tser</strain>
    </source>
</reference>
<keyword evidence="6" id="KW-0648">Protein biosynthesis</keyword>
<dbReference type="AlphaFoldDB" id="A0AAU7QQN8"/>
<evidence type="ECO:0000256" key="5">
    <source>
        <dbReference type="ARBA" id="ARBA00022840"/>
    </source>
</evidence>
<protein>
    <recommendedName>
        <fullName evidence="2">leucine--tRNA ligase</fullName>
        <ecNumber evidence="2">6.1.1.4</ecNumber>
    </recommendedName>
</protein>
<evidence type="ECO:0000256" key="2">
    <source>
        <dbReference type="ARBA" id="ARBA00013164"/>
    </source>
</evidence>
<evidence type="ECO:0000256" key="7">
    <source>
        <dbReference type="ARBA" id="ARBA00023146"/>
    </source>
</evidence>
<feature type="domain" description="Aminoacyl-tRNA synthetase class Ia" evidence="8">
    <location>
        <begin position="54"/>
        <end position="107"/>
    </location>
</feature>
<keyword evidence="4" id="KW-0547">Nucleotide-binding</keyword>
<dbReference type="InterPro" id="IPR014729">
    <property type="entry name" value="Rossmann-like_a/b/a_fold"/>
</dbReference>
<proteinExistence type="inferred from homology"/>
<comment type="similarity">
    <text evidence="1">Belongs to the class-I aminoacyl-tRNA synthetase family.</text>
</comment>
<sequence length="114" mass="14113">MILYNSFYIYKNDKKKIFISYNKKKKNIYQKQYINIKYILKKNILNIKKFKKKKSIYKKYKFIYKNKFYCKKNIEKMSKSKLNIINPNKIIDKYGTDIYRLYIISLGPYNTNKI</sequence>
<evidence type="ECO:0000256" key="6">
    <source>
        <dbReference type="ARBA" id="ARBA00022917"/>
    </source>
</evidence>
<dbReference type="GO" id="GO:0005524">
    <property type="term" value="F:ATP binding"/>
    <property type="evidence" value="ECO:0007669"/>
    <property type="project" value="UniProtKB-KW"/>
</dbReference>
<dbReference type="Gene3D" id="3.40.50.620">
    <property type="entry name" value="HUPs"/>
    <property type="match status" value="1"/>
</dbReference>
<dbReference type="InterPro" id="IPR002300">
    <property type="entry name" value="aa-tRNA-synth_Ia"/>
</dbReference>
<name>A0AAU7QQN8_9FLAO</name>
<evidence type="ECO:0000259" key="8">
    <source>
        <dbReference type="Pfam" id="PF00133"/>
    </source>
</evidence>
<evidence type="ECO:0000256" key="1">
    <source>
        <dbReference type="ARBA" id="ARBA00005594"/>
    </source>
</evidence>
<keyword evidence="7" id="KW-0030">Aminoacyl-tRNA synthetase</keyword>
<dbReference type="GO" id="GO:0004823">
    <property type="term" value="F:leucine-tRNA ligase activity"/>
    <property type="evidence" value="ECO:0007669"/>
    <property type="project" value="UniProtKB-EC"/>
</dbReference>
<dbReference type="PANTHER" id="PTHR43740">
    <property type="entry name" value="LEUCYL-TRNA SYNTHETASE"/>
    <property type="match status" value="1"/>
</dbReference>